<dbReference type="CDD" id="cd09024">
    <property type="entry name" value="Aldose_epim_lacX"/>
    <property type="match status" value="1"/>
</dbReference>
<dbReference type="GO" id="GO:0005975">
    <property type="term" value="P:carbohydrate metabolic process"/>
    <property type="evidence" value="ECO:0007669"/>
    <property type="project" value="InterPro"/>
</dbReference>
<dbReference type="InterPro" id="IPR037481">
    <property type="entry name" value="LacX"/>
</dbReference>
<dbReference type="OrthoDB" id="9795355at2"/>
<protein>
    <submittedName>
        <fullName evidence="1">Galactose mutarotase</fullName>
    </submittedName>
</protein>
<reference evidence="1 2" key="1">
    <citation type="submission" date="2016-10" db="EMBL/GenBank/DDBJ databases">
        <authorList>
            <person name="de Groot N.N."/>
        </authorList>
    </citation>
    <scope>NUCLEOTIDE SEQUENCE [LARGE SCALE GENOMIC DNA]</scope>
    <source>
        <strain evidence="1 2">DSM 15695</strain>
    </source>
</reference>
<gene>
    <name evidence="1" type="ORF">SAMN04488558_101173</name>
</gene>
<organism evidence="1 2">
    <name type="scientific">Ignavigranum ruoffiae</name>
    <dbReference type="NCBI Taxonomy" id="89093"/>
    <lineage>
        <taxon>Bacteria</taxon>
        <taxon>Bacillati</taxon>
        <taxon>Bacillota</taxon>
        <taxon>Bacilli</taxon>
        <taxon>Lactobacillales</taxon>
        <taxon>Aerococcaceae</taxon>
        <taxon>Ignavigranum</taxon>
    </lineage>
</organism>
<evidence type="ECO:0000313" key="2">
    <source>
        <dbReference type="Proteomes" id="UP000198833"/>
    </source>
</evidence>
<dbReference type="RefSeq" id="WP_092569816.1">
    <property type="nucleotide sequence ID" value="NZ_CP149446.1"/>
</dbReference>
<dbReference type="STRING" id="89093.SAMN04488558_101173"/>
<dbReference type="InterPro" id="IPR011013">
    <property type="entry name" value="Gal_mutarotase_sf_dom"/>
</dbReference>
<dbReference type="GO" id="GO:0016853">
    <property type="term" value="F:isomerase activity"/>
    <property type="evidence" value="ECO:0007669"/>
    <property type="project" value="InterPro"/>
</dbReference>
<dbReference type="GO" id="GO:0030246">
    <property type="term" value="F:carbohydrate binding"/>
    <property type="evidence" value="ECO:0007669"/>
    <property type="project" value="InterPro"/>
</dbReference>
<dbReference type="Pfam" id="PF01263">
    <property type="entry name" value="Aldose_epim"/>
    <property type="match status" value="1"/>
</dbReference>
<proteinExistence type="predicted"/>
<dbReference type="InterPro" id="IPR008183">
    <property type="entry name" value="Aldose_1/G6P_1-epimerase"/>
</dbReference>
<accession>A0A1H8Z9Q4</accession>
<dbReference type="InterPro" id="IPR014718">
    <property type="entry name" value="GH-type_carb-bd"/>
</dbReference>
<dbReference type="SUPFAM" id="SSF74650">
    <property type="entry name" value="Galactose mutarotase-like"/>
    <property type="match status" value="1"/>
</dbReference>
<dbReference type="PANTHER" id="PTHR11122:SF13">
    <property type="entry name" value="GLUCOSE-6-PHOSPHATE 1-EPIMERASE"/>
    <property type="match status" value="1"/>
</dbReference>
<dbReference type="PANTHER" id="PTHR11122">
    <property type="entry name" value="APOSPORY-ASSOCIATED PROTEIN C-RELATED"/>
    <property type="match status" value="1"/>
</dbReference>
<dbReference type="Proteomes" id="UP000198833">
    <property type="component" value="Unassembled WGS sequence"/>
</dbReference>
<dbReference type="Gene3D" id="2.70.98.10">
    <property type="match status" value="1"/>
</dbReference>
<dbReference type="AlphaFoldDB" id="A0A1H8Z9Q4"/>
<dbReference type="EMBL" id="FOEN01000001">
    <property type="protein sequence ID" value="SEP60338.1"/>
    <property type="molecule type" value="Genomic_DNA"/>
</dbReference>
<name>A0A1H8Z9Q4_9LACT</name>
<evidence type="ECO:0000313" key="1">
    <source>
        <dbReference type="EMBL" id="SEP60338.1"/>
    </source>
</evidence>
<keyword evidence="2" id="KW-1185">Reference proteome</keyword>
<sequence length="299" mass="34934">MIILENKELMVTISEMGAEIQSIIHKDSGHEFIWQADPKHWNRSSPVLFPNVGTFKDNSYTYQGMEYQLGRHGFARDLEFTVQNVLSHSASFYLKNSAETLQYYPFEFSLQISYILFYNQITVSYEVLNPSEKHDLYYSIGAHPAFNVAHRRNIRGQEEFDQVAIEIQPEGHYLRIPLNRKGLTRQRRAKYEKAGYHELKHLDFKQDAIIYQIGQQTSVTLHDPENHARVILKPHQMEWLGIWSTYPTFSPFVCLEPWAGIADDEASDGNLVHKQGIRLAKPHEMMNHSYTMDFVMDEY</sequence>